<dbReference type="CDD" id="cd16922">
    <property type="entry name" value="HATPase_EvgS-ArcB-TorS-like"/>
    <property type="match status" value="1"/>
</dbReference>
<dbReference type="Pfam" id="PF00072">
    <property type="entry name" value="Response_reg"/>
    <property type="match status" value="1"/>
</dbReference>
<dbReference type="PROSITE" id="PS50110">
    <property type="entry name" value="RESPONSE_REGULATORY"/>
    <property type="match status" value="1"/>
</dbReference>
<dbReference type="PRINTS" id="PR00344">
    <property type="entry name" value="BCTRLSENSOR"/>
</dbReference>
<feature type="transmembrane region" description="Helical" evidence="12">
    <location>
        <begin position="12"/>
        <end position="33"/>
    </location>
</feature>
<dbReference type="SUPFAM" id="SSF47384">
    <property type="entry name" value="Homodimeric domain of signal transducing histidine kinase"/>
    <property type="match status" value="1"/>
</dbReference>
<dbReference type="InterPro" id="IPR003661">
    <property type="entry name" value="HisK_dim/P_dom"/>
</dbReference>
<dbReference type="InterPro" id="IPR003660">
    <property type="entry name" value="HAMP_dom"/>
</dbReference>
<name>A0A7T7XK43_9SPIR</name>
<dbReference type="SUPFAM" id="SSF103190">
    <property type="entry name" value="Sensory domain-like"/>
    <property type="match status" value="1"/>
</dbReference>
<dbReference type="AlphaFoldDB" id="A0A7T7XK43"/>
<dbReference type="InterPro" id="IPR036097">
    <property type="entry name" value="HisK_dim/P_sf"/>
</dbReference>
<dbReference type="GO" id="GO:0005886">
    <property type="term" value="C:plasma membrane"/>
    <property type="evidence" value="ECO:0007669"/>
    <property type="project" value="UniProtKB-SubCell"/>
</dbReference>
<dbReference type="PROSITE" id="PS50885">
    <property type="entry name" value="HAMP"/>
    <property type="match status" value="1"/>
</dbReference>
<dbReference type="InterPro" id="IPR004358">
    <property type="entry name" value="Sig_transdc_His_kin-like_C"/>
</dbReference>
<dbReference type="InterPro" id="IPR005467">
    <property type="entry name" value="His_kinase_dom"/>
</dbReference>
<evidence type="ECO:0000256" key="7">
    <source>
        <dbReference type="ARBA" id="ARBA00022692"/>
    </source>
</evidence>
<proteinExistence type="predicted"/>
<dbReference type="SMART" id="SM00388">
    <property type="entry name" value="HisKA"/>
    <property type="match status" value="1"/>
</dbReference>
<evidence type="ECO:0000256" key="10">
    <source>
        <dbReference type="ARBA" id="ARBA00023012"/>
    </source>
</evidence>
<dbReference type="InterPro" id="IPR036890">
    <property type="entry name" value="HATPase_C_sf"/>
</dbReference>
<dbReference type="Gene3D" id="6.10.340.10">
    <property type="match status" value="1"/>
</dbReference>
<dbReference type="SMART" id="SM00387">
    <property type="entry name" value="HATPase_c"/>
    <property type="match status" value="1"/>
</dbReference>
<keyword evidence="9 12" id="KW-1133">Transmembrane helix</keyword>
<keyword evidence="6" id="KW-0808">Transferase</keyword>
<evidence type="ECO:0000256" key="2">
    <source>
        <dbReference type="ARBA" id="ARBA00004651"/>
    </source>
</evidence>
<comment type="subcellular location">
    <subcellularLocation>
        <location evidence="2">Cell membrane</location>
        <topology evidence="2">Multi-pass membrane protein</topology>
    </subcellularLocation>
</comment>
<evidence type="ECO:0000256" key="4">
    <source>
        <dbReference type="ARBA" id="ARBA00022475"/>
    </source>
</evidence>
<dbReference type="SUPFAM" id="SSF158472">
    <property type="entry name" value="HAMP domain-like"/>
    <property type="match status" value="1"/>
</dbReference>
<evidence type="ECO:0000259" key="13">
    <source>
        <dbReference type="PROSITE" id="PS50109"/>
    </source>
</evidence>
<dbReference type="Pfam" id="PF22673">
    <property type="entry name" value="MCP-like_PDC_1"/>
    <property type="match status" value="1"/>
</dbReference>
<dbReference type="Gene3D" id="3.30.450.20">
    <property type="entry name" value="PAS domain"/>
    <property type="match status" value="2"/>
</dbReference>
<evidence type="ECO:0000259" key="15">
    <source>
        <dbReference type="PROSITE" id="PS50885"/>
    </source>
</evidence>
<protein>
    <recommendedName>
        <fullName evidence="3">histidine kinase</fullName>
        <ecNumber evidence="3">2.7.13.3</ecNumber>
    </recommendedName>
</protein>
<sequence>MKFKTITARIIISVIPLVAVITILSVVNIYFAMNGQITTQFDERMTESLRLARLSIYAELLMNAKVAESLAIYAETCSRETIEKGELARFLLRSIPSNKNTVGGGIWFEPYSLYPDERYFGPYVYIKDGKAVYSDEYGSEVDFHQEAWYINGKQSGGETVWSDVYYDPVAAVTMITSSVPFYRSSGEFLGVATADMALTDIKAISADIAVGRTGAAFILGAKGEFISFIDESRSSDMLIGDDPDHELVSLGRQVLNNRSGSETLSWQGRQYRAFYTGMEEIDWHLVVIIDNAEVGQSANDLIRSLALVPVVGLFFVAWSILMVARYLKRVTNKVNSFADQAASGDLRERILITEHDEFGVMEDRLNRMMDTMAEMSEHSEKMLEMAQAASRAKTEFLSKMSHEMRTPMNAIIGMVQVSEQTDDREKLRDCLLKIDHASRNLLELINNVLDMAKIEANKVELEVARFSIREVFESIANVFWVKAEEKKLALTLTADDSVPGSIWSDRFRYSQVVTNLVSNAVKFTPEGGAVSVAAELLKETATGFVIRTTVADTGIGVAPESAGRLFGAFEQANSGIFRQYGGTGLGLSISKSLVELMGGTIWYEPNGSAGSRFVFTITAEKTGKEETAPAEKLTPDAFDFRGKSILVAEDVEINREIVAALLEDTGVAIDFAENGLEACGMFSKNPEKYDLIFMDIQMPEMDGLAATKKIRRMEKGKKIPIIAMSANAFREDVNASLEAGMNGHISKPLDLNVVLSTLHSFLK</sequence>
<evidence type="ECO:0000256" key="11">
    <source>
        <dbReference type="PROSITE-ProRule" id="PRU00169"/>
    </source>
</evidence>
<dbReference type="CDD" id="cd12913">
    <property type="entry name" value="PDC1_MCP_like"/>
    <property type="match status" value="1"/>
</dbReference>
<dbReference type="KEGG" id="bhc:JFL75_12265"/>
<dbReference type="Gene3D" id="3.30.565.10">
    <property type="entry name" value="Histidine kinase-like ATPase, C-terminal domain"/>
    <property type="match status" value="1"/>
</dbReference>
<dbReference type="SMART" id="SM00448">
    <property type="entry name" value="REC"/>
    <property type="match status" value="1"/>
</dbReference>
<keyword evidence="5 11" id="KW-0597">Phosphoprotein</keyword>
<feature type="modified residue" description="4-aspartylphosphate" evidence="11">
    <location>
        <position position="695"/>
    </location>
</feature>
<dbReference type="RefSeq" id="WP_215625024.1">
    <property type="nucleotide sequence ID" value="NZ_CP067089.2"/>
</dbReference>
<dbReference type="SUPFAM" id="SSF55874">
    <property type="entry name" value="ATPase domain of HSP90 chaperone/DNA topoisomerase II/histidine kinase"/>
    <property type="match status" value="1"/>
</dbReference>
<keyword evidence="12" id="KW-0472">Membrane</keyword>
<evidence type="ECO:0000256" key="6">
    <source>
        <dbReference type="ARBA" id="ARBA00022679"/>
    </source>
</evidence>
<dbReference type="Pfam" id="PF02518">
    <property type="entry name" value="HATPase_c"/>
    <property type="match status" value="1"/>
</dbReference>
<evidence type="ECO:0000256" key="9">
    <source>
        <dbReference type="ARBA" id="ARBA00022989"/>
    </source>
</evidence>
<evidence type="ECO:0000256" key="3">
    <source>
        <dbReference type="ARBA" id="ARBA00012438"/>
    </source>
</evidence>
<comment type="catalytic activity">
    <reaction evidence="1">
        <text>ATP + protein L-histidine = ADP + protein N-phospho-L-histidine.</text>
        <dbReference type="EC" id="2.7.13.3"/>
    </reaction>
</comment>
<keyword evidence="4" id="KW-1003">Cell membrane</keyword>
<dbReference type="InterPro" id="IPR001789">
    <property type="entry name" value="Sig_transdc_resp-reg_receiver"/>
</dbReference>
<dbReference type="PANTHER" id="PTHR45339">
    <property type="entry name" value="HYBRID SIGNAL TRANSDUCTION HISTIDINE KINASE J"/>
    <property type="match status" value="1"/>
</dbReference>
<dbReference type="GO" id="GO:0000155">
    <property type="term" value="F:phosphorelay sensor kinase activity"/>
    <property type="evidence" value="ECO:0007669"/>
    <property type="project" value="InterPro"/>
</dbReference>
<organism evidence="16 17">
    <name type="scientific">Breznakiella homolactica</name>
    <dbReference type="NCBI Taxonomy" id="2798577"/>
    <lineage>
        <taxon>Bacteria</taxon>
        <taxon>Pseudomonadati</taxon>
        <taxon>Spirochaetota</taxon>
        <taxon>Spirochaetia</taxon>
        <taxon>Spirochaetales</taxon>
        <taxon>Breznakiellaceae</taxon>
        <taxon>Breznakiella</taxon>
    </lineage>
</organism>
<feature type="domain" description="Response regulatory" evidence="14">
    <location>
        <begin position="644"/>
        <end position="762"/>
    </location>
</feature>
<dbReference type="FunFam" id="3.30.565.10:FF:000010">
    <property type="entry name" value="Sensor histidine kinase RcsC"/>
    <property type="match status" value="1"/>
</dbReference>
<evidence type="ECO:0000256" key="1">
    <source>
        <dbReference type="ARBA" id="ARBA00000085"/>
    </source>
</evidence>
<dbReference type="CDD" id="cd17546">
    <property type="entry name" value="REC_hyHK_CKI1_RcsC-like"/>
    <property type="match status" value="1"/>
</dbReference>
<dbReference type="EMBL" id="CP067089">
    <property type="protein sequence ID" value="QQO07718.1"/>
    <property type="molecule type" value="Genomic_DNA"/>
</dbReference>
<evidence type="ECO:0000313" key="17">
    <source>
        <dbReference type="Proteomes" id="UP000595917"/>
    </source>
</evidence>
<dbReference type="Gene3D" id="1.10.287.130">
    <property type="match status" value="1"/>
</dbReference>
<evidence type="ECO:0000313" key="16">
    <source>
        <dbReference type="EMBL" id="QQO07718.1"/>
    </source>
</evidence>
<feature type="domain" description="Histidine kinase" evidence="13">
    <location>
        <begin position="399"/>
        <end position="621"/>
    </location>
</feature>
<reference evidence="16" key="1">
    <citation type="submission" date="2021-01" db="EMBL/GenBank/DDBJ databases">
        <title>Description of Breznakiella homolactica.</title>
        <authorList>
            <person name="Song Y."/>
            <person name="Brune A."/>
        </authorList>
    </citation>
    <scope>NUCLEOTIDE SEQUENCE</scope>
    <source>
        <strain evidence="16">RmG30</strain>
    </source>
</reference>
<gene>
    <name evidence="16" type="ORF">JFL75_12265</name>
</gene>
<evidence type="ECO:0000259" key="14">
    <source>
        <dbReference type="PROSITE" id="PS50110"/>
    </source>
</evidence>
<feature type="transmembrane region" description="Helical" evidence="12">
    <location>
        <begin position="306"/>
        <end position="327"/>
    </location>
</feature>
<accession>A0A7T7XK43</accession>
<dbReference type="Proteomes" id="UP000595917">
    <property type="component" value="Chromosome"/>
</dbReference>
<dbReference type="CDD" id="cd00082">
    <property type="entry name" value="HisKA"/>
    <property type="match status" value="1"/>
</dbReference>
<dbReference type="Pfam" id="PF00512">
    <property type="entry name" value="HisKA"/>
    <property type="match status" value="1"/>
</dbReference>
<dbReference type="CDD" id="cd12912">
    <property type="entry name" value="PDC2_MCP_like"/>
    <property type="match status" value="1"/>
</dbReference>
<evidence type="ECO:0000256" key="12">
    <source>
        <dbReference type="SAM" id="Phobius"/>
    </source>
</evidence>
<dbReference type="CDD" id="cd06225">
    <property type="entry name" value="HAMP"/>
    <property type="match status" value="1"/>
</dbReference>
<keyword evidence="8" id="KW-0418">Kinase</keyword>
<dbReference type="PROSITE" id="PS50109">
    <property type="entry name" value="HIS_KIN"/>
    <property type="match status" value="1"/>
</dbReference>
<dbReference type="EC" id="2.7.13.3" evidence="3"/>
<feature type="domain" description="HAMP" evidence="15">
    <location>
        <begin position="325"/>
        <end position="377"/>
    </location>
</feature>
<dbReference type="Gene3D" id="3.40.50.2300">
    <property type="match status" value="1"/>
</dbReference>
<keyword evidence="10" id="KW-0902">Two-component regulatory system</keyword>
<keyword evidence="17" id="KW-1185">Reference proteome</keyword>
<dbReference type="InterPro" id="IPR029151">
    <property type="entry name" value="Sensor-like_sf"/>
</dbReference>
<dbReference type="SUPFAM" id="SSF52172">
    <property type="entry name" value="CheY-like"/>
    <property type="match status" value="1"/>
</dbReference>
<evidence type="ECO:0000256" key="5">
    <source>
        <dbReference type="ARBA" id="ARBA00022553"/>
    </source>
</evidence>
<dbReference type="PANTHER" id="PTHR45339:SF1">
    <property type="entry name" value="HYBRID SIGNAL TRANSDUCTION HISTIDINE KINASE J"/>
    <property type="match status" value="1"/>
</dbReference>
<evidence type="ECO:0000256" key="8">
    <source>
        <dbReference type="ARBA" id="ARBA00022777"/>
    </source>
</evidence>
<keyword evidence="7 12" id="KW-0812">Transmembrane</keyword>
<dbReference type="InterPro" id="IPR003594">
    <property type="entry name" value="HATPase_dom"/>
</dbReference>
<dbReference type="InterPro" id="IPR011006">
    <property type="entry name" value="CheY-like_superfamily"/>
</dbReference>